<dbReference type="PANTHER" id="PTHR33175:SF3">
    <property type="entry name" value="DNA-BINDING PROTEIN HU-BETA"/>
    <property type="match status" value="1"/>
</dbReference>
<dbReference type="SMART" id="SM00411">
    <property type="entry name" value="BHL"/>
    <property type="match status" value="1"/>
</dbReference>
<reference evidence="4 5" key="1">
    <citation type="journal article" date="2020" name="Biotechnol. Biofuels">
        <title>New insights from the biogas microbiome by comprehensive genome-resolved metagenomics of nearly 1600 species originating from multiple anaerobic digesters.</title>
        <authorList>
            <person name="Campanaro S."/>
            <person name="Treu L."/>
            <person name="Rodriguez-R L.M."/>
            <person name="Kovalovszki A."/>
            <person name="Ziels R.M."/>
            <person name="Maus I."/>
            <person name="Zhu X."/>
            <person name="Kougias P.G."/>
            <person name="Basile A."/>
            <person name="Luo G."/>
            <person name="Schluter A."/>
            <person name="Konstantinidis K.T."/>
            <person name="Angelidaki I."/>
        </authorList>
    </citation>
    <scope>NUCLEOTIDE SEQUENCE [LARGE SCALE GENOMIC DNA]</scope>
    <source>
        <strain evidence="4">AS06rmzACSIP_421</strain>
    </source>
</reference>
<protein>
    <submittedName>
        <fullName evidence="4">HU family DNA-binding protein</fullName>
    </submittedName>
</protein>
<dbReference type="GO" id="GO:0030527">
    <property type="term" value="F:structural constituent of chromatin"/>
    <property type="evidence" value="ECO:0007669"/>
    <property type="project" value="InterPro"/>
</dbReference>
<dbReference type="PANTHER" id="PTHR33175">
    <property type="entry name" value="DNA-BINDING PROTEIN HU"/>
    <property type="match status" value="1"/>
</dbReference>
<dbReference type="PROSITE" id="PS00045">
    <property type="entry name" value="HISTONE_LIKE"/>
    <property type="match status" value="1"/>
</dbReference>
<dbReference type="GO" id="GO:0030261">
    <property type="term" value="P:chromosome condensation"/>
    <property type="evidence" value="ECO:0007669"/>
    <property type="project" value="UniProtKB-KW"/>
</dbReference>
<evidence type="ECO:0000313" key="5">
    <source>
        <dbReference type="Proteomes" id="UP000554004"/>
    </source>
</evidence>
<dbReference type="InterPro" id="IPR010992">
    <property type="entry name" value="IHF-like_DNA-bd_dom_sf"/>
</dbReference>
<evidence type="ECO:0000256" key="1">
    <source>
        <dbReference type="ARBA" id="ARBA00023067"/>
    </source>
</evidence>
<dbReference type="PRINTS" id="PR01727">
    <property type="entry name" value="DNABINDINGHU"/>
</dbReference>
<evidence type="ECO:0000256" key="2">
    <source>
        <dbReference type="ARBA" id="ARBA00023125"/>
    </source>
</evidence>
<dbReference type="Gene3D" id="4.10.520.10">
    <property type="entry name" value="IHF-like DNA-binding proteins"/>
    <property type="match status" value="1"/>
</dbReference>
<gene>
    <name evidence="4" type="ORF">GX618_03170</name>
</gene>
<proteinExistence type="inferred from homology"/>
<keyword evidence="1" id="KW-0226">DNA condensation</keyword>
<dbReference type="CDD" id="cd13831">
    <property type="entry name" value="HU"/>
    <property type="match status" value="1"/>
</dbReference>
<evidence type="ECO:0000256" key="3">
    <source>
        <dbReference type="RuleBase" id="RU003939"/>
    </source>
</evidence>
<sequence>MATMLKKDLVDGVAKAAGLTKKQAAEAIDGVFESITKSLKGGDAVLLTGFGKFDVRHRDSRPGINPKTLEKIQLPARTVPVFKAGKALKTAVK</sequence>
<dbReference type="GO" id="GO:0003677">
    <property type="term" value="F:DNA binding"/>
    <property type="evidence" value="ECO:0007669"/>
    <property type="project" value="UniProtKB-KW"/>
</dbReference>
<dbReference type="InterPro" id="IPR020816">
    <property type="entry name" value="Histone-like_DNA-bd_CS"/>
</dbReference>
<comment type="caution">
    <text evidence="4">The sequence shown here is derived from an EMBL/GenBank/DDBJ whole genome shotgun (WGS) entry which is preliminary data.</text>
</comment>
<dbReference type="Proteomes" id="UP000554004">
    <property type="component" value="Unassembled WGS sequence"/>
</dbReference>
<accession>A0A847ETY5</accession>
<dbReference type="AlphaFoldDB" id="A0A847ETY5"/>
<organism evidence="4 5">
    <name type="scientific">Candidatus Dojkabacteria bacterium</name>
    <dbReference type="NCBI Taxonomy" id="2099670"/>
    <lineage>
        <taxon>Bacteria</taxon>
        <taxon>Candidatus Dojkabacteria</taxon>
    </lineage>
</organism>
<dbReference type="Pfam" id="PF00216">
    <property type="entry name" value="Bac_DNA_binding"/>
    <property type="match status" value="1"/>
</dbReference>
<dbReference type="GO" id="GO:0005829">
    <property type="term" value="C:cytosol"/>
    <property type="evidence" value="ECO:0007669"/>
    <property type="project" value="TreeGrafter"/>
</dbReference>
<keyword evidence="2 4" id="KW-0238">DNA-binding</keyword>
<name>A0A847ETY5_9BACT</name>
<dbReference type="EMBL" id="JAAZAL010000112">
    <property type="protein sequence ID" value="NLE31250.1"/>
    <property type="molecule type" value="Genomic_DNA"/>
</dbReference>
<evidence type="ECO:0000313" key="4">
    <source>
        <dbReference type="EMBL" id="NLE31250.1"/>
    </source>
</evidence>
<comment type="similarity">
    <text evidence="3">Belongs to the bacterial histone-like protein family.</text>
</comment>
<dbReference type="InterPro" id="IPR000119">
    <property type="entry name" value="Hist_DNA-bd"/>
</dbReference>
<dbReference type="SUPFAM" id="SSF47729">
    <property type="entry name" value="IHF-like DNA-binding proteins"/>
    <property type="match status" value="1"/>
</dbReference>